<name>A0AAV2I0L4_LYMST</name>
<dbReference type="PANTHER" id="PTHR12970:SF1">
    <property type="entry name" value="PROTEASOME ASSEMBLY CHAPERONE 2"/>
    <property type="match status" value="1"/>
</dbReference>
<dbReference type="GO" id="GO:0005634">
    <property type="term" value="C:nucleus"/>
    <property type="evidence" value="ECO:0007669"/>
    <property type="project" value="TreeGrafter"/>
</dbReference>
<dbReference type="EMBL" id="CAXITT010000288">
    <property type="protein sequence ID" value="CAL1538170.1"/>
    <property type="molecule type" value="Genomic_DNA"/>
</dbReference>
<comment type="function">
    <text evidence="4">Chaperone protein which promotes assembly of the 20S proteasome as part of a heterodimer with PSMG1.</text>
</comment>
<evidence type="ECO:0000256" key="2">
    <source>
        <dbReference type="ARBA" id="ARBA00023186"/>
    </source>
</evidence>
<comment type="similarity">
    <text evidence="3 4">Belongs to the PSMG2 family.</text>
</comment>
<keyword evidence="2 4" id="KW-0143">Chaperone</keyword>
<dbReference type="Gene3D" id="3.40.50.10900">
    <property type="entry name" value="PAC-like subunit"/>
    <property type="match status" value="2"/>
</dbReference>
<gene>
    <name evidence="5" type="ORF">GSLYS_00011991001</name>
</gene>
<organism evidence="5 6">
    <name type="scientific">Lymnaea stagnalis</name>
    <name type="common">Great pond snail</name>
    <name type="synonym">Helix stagnalis</name>
    <dbReference type="NCBI Taxonomy" id="6523"/>
    <lineage>
        <taxon>Eukaryota</taxon>
        <taxon>Metazoa</taxon>
        <taxon>Spiralia</taxon>
        <taxon>Lophotrochozoa</taxon>
        <taxon>Mollusca</taxon>
        <taxon>Gastropoda</taxon>
        <taxon>Heterobranchia</taxon>
        <taxon>Euthyneura</taxon>
        <taxon>Panpulmonata</taxon>
        <taxon>Hygrophila</taxon>
        <taxon>Lymnaeoidea</taxon>
        <taxon>Lymnaeidae</taxon>
        <taxon>Lymnaea</taxon>
    </lineage>
</organism>
<dbReference type="PANTHER" id="PTHR12970">
    <property type="entry name" value="PROTEASOME ASSEMBLY CHAPERONE 2"/>
    <property type="match status" value="1"/>
</dbReference>
<dbReference type="PIRSF" id="PIRSF010044">
    <property type="entry name" value="UCP010044"/>
    <property type="match status" value="1"/>
</dbReference>
<dbReference type="InterPro" id="IPR016562">
    <property type="entry name" value="Proteasome_assmbl_chp_2_euk"/>
</dbReference>
<protein>
    <recommendedName>
        <fullName evidence="1 4">Proteasome assembly chaperone 2</fullName>
    </recommendedName>
</protein>
<comment type="caution">
    <text evidence="5">The sequence shown here is derived from an EMBL/GenBank/DDBJ whole genome shotgun (WGS) entry which is preliminary data.</text>
</comment>
<evidence type="ECO:0000256" key="1">
    <source>
        <dbReference type="ARBA" id="ARBA00019186"/>
    </source>
</evidence>
<dbReference type="GO" id="GO:0005829">
    <property type="term" value="C:cytosol"/>
    <property type="evidence" value="ECO:0007669"/>
    <property type="project" value="TreeGrafter"/>
</dbReference>
<proteinExistence type="inferred from homology"/>
<dbReference type="GO" id="GO:0043248">
    <property type="term" value="P:proteasome assembly"/>
    <property type="evidence" value="ECO:0007669"/>
    <property type="project" value="TreeGrafter"/>
</dbReference>
<evidence type="ECO:0000256" key="3">
    <source>
        <dbReference type="ARBA" id="ARBA00025745"/>
    </source>
</evidence>
<accession>A0AAV2I0L4</accession>
<dbReference type="Proteomes" id="UP001497497">
    <property type="component" value="Unassembled WGS sequence"/>
</dbReference>
<dbReference type="SUPFAM" id="SSF159659">
    <property type="entry name" value="Cgl1923-like"/>
    <property type="match status" value="1"/>
</dbReference>
<dbReference type="Pfam" id="PF09754">
    <property type="entry name" value="PAC2"/>
    <property type="match status" value="1"/>
</dbReference>
<keyword evidence="6" id="KW-1185">Reference proteome</keyword>
<dbReference type="InterPro" id="IPR038389">
    <property type="entry name" value="PSMG2_sf"/>
</dbReference>
<sequence>MFISCSNRKHSWDNFTLIIPAVSVGNVGQLAADLIVNTLDMERVGYILHPSLLPCVGNNPFAIGDGSSCQLSTSCEIYESTKLKLVVIQQRAPLIKGKSRAYTEWLSSWLNEIQFDQVVVLTSSFAYERLDQQLSGPPFRVLYTKKMEERSGEIFKSQIGWKELECRHSFPAPTPIQRENEHADNLFYMPGSGITKNLFEKCQELPVLVLMMFVSEGDNAQDAVDLVGQLNLWLKLVTQKDENAPSENVQSCSWKVPDSWRLVFGSRFDQKLFQ</sequence>
<comment type="subunit">
    <text evidence="4">Forms a heterodimer with PSMG1.</text>
</comment>
<dbReference type="InterPro" id="IPR019151">
    <property type="entry name" value="Proteasome_assmbl_chaperone_2"/>
</dbReference>
<evidence type="ECO:0000313" key="6">
    <source>
        <dbReference type="Proteomes" id="UP001497497"/>
    </source>
</evidence>
<dbReference type="AlphaFoldDB" id="A0AAV2I0L4"/>
<evidence type="ECO:0000313" key="5">
    <source>
        <dbReference type="EMBL" id="CAL1538170.1"/>
    </source>
</evidence>
<reference evidence="5 6" key="1">
    <citation type="submission" date="2024-04" db="EMBL/GenBank/DDBJ databases">
        <authorList>
            <consortium name="Genoscope - CEA"/>
            <person name="William W."/>
        </authorList>
    </citation>
    <scope>NUCLEOTIDE SEQUENCE [LARGE SCALE GENOMIC DNA]</scope>
</reference>
<evidence type="ECO:0000256" key="4">
    <source>
        <dbReference type="PIRNR" id="PIRNR010044"/>
    </source>
</evidence>